<dbReference type="PANTHER" id="PTHR34153:SF2">
    <property type="entry name" value="SI:CH211-262H13.3-RELATED"/>
    <property type="match status" value="1"/>
</dbReference>
<evidence type="ECO:0000313" key="2">
    <source>
        <dbReference type="Proteomes" id="UP000192220"/>
    </source>
</evidence>
<feature type="domain" description="DUF4806" evidence="1">
    <location>
        <begin position="77"/>
        <end position="154"/>
    </location>
</feature>
<dbReference type="InParanoid" id="A0A2I4BC00"/>
<dbReference type="InterPro" id="IPR032071">
    <property type="entry name" value="DUF4806"/>
</dbReference>
<gene>
    <name evidence="3" type="primary">LOC106518509</name>
</gene>
<dbReference type="GeneID" id="106518509"/>
<evidence type="ECO:0000313" key="3">
    <source>
        <dbReference type="RefSeq" id="XP_013865284.1"/>
    </source>
</evidence>
<sequence length="210" mass="23902">MKVESFLKKPLLASSMHTLIWRRERCDSNTIPCSTTFVQIISLLEHMKNQQDLLVAKVNYLISRLPPTDEDVDVPVPVQFPMTSMEEVESLEDWLKDPAYSQQKQSLSSSLATIGGHDTKHVTWNILARMFNDDIGKMINWKGVNGKKCFRQMASKTLLLDSVRKTSTACASTEHEVCKHAIRWFNLAVDRSSRRRSPQEGQPADHNTST</sequence>
<dbReference type="RefSeq" id="XP_013865284.1">
    <property type="nucleotide sequence ID" value="XM_014009830.1"/>
</dbReference>
<reference evidence="3" key="1">
    <citation type="submission" date="2025-08" db="UniProtKB">
        <authorList>
            <consortium name="RefSeq"/>
        </authorList>
    </citation>
    <scope>IDENTIFICATION</scope>
    <source>
        <strain evidence="3">Quisiro</strain>
    </source>
</reference>
<accession>A0A2I4BC00</accession>
<keyword evidence="2" id="KW-1185">Reference proteome</keyword>
<proteinExistence type="predicted"/>
<evidence type="ECO:0000259" key="1">
    <source>
        <dbReference type="Pfam" id="PF16064"/>
    </source>
</evidence>
<name>A0A2I4BC00_AUSLI</name>
<organism evidence="2 3">
    <name type="scientific">Austrofundulus limnaeus</name>
    <name type="common">Annual killifish</name>
    <dbReference type="NCBI Taxonomy" id="52670"/>
    <lineage>
        <taxon>Eukaryota</taxon>
        <taxon>Metazoa</taxon>
        <taxon>Chordata</taxon>
        <taxon>Craniata</taxon>
        <taxon>Vertebrata</taxon>
        <taxon>Euteleostomi</taxon>
        <taxon>Actinopterygii</taxon>
        <taxon>Neopterygii</taxon>
        <taxon>Teleostei</taxon>
        <taxon>Neoteleostei</taxon>
        <taxon>Acanthomorphata</taxon>
        <taxon>Ovalentaria</taxon>
        <taxon>Atherinomorphae</taxon>
        <taxon>Cyprinodontiformes</taxon>
        <taxon>Rivulidae</taxon>
        <taxon>Austrofundulus</taxon>
    </lineage>
</organism>
<dbReference type="OrthoDB" id="8939517at2759"/>
<dbReference type="AlphaFoldDB" id="A0A2I4BC00"/>
<dbReference type="Proteomes" id="UP000192220">
    <property type="component" value="Unplaced"/>
</dbReference>
<dbReference type="PANTHER" id="PTHR34153">
    <property type="entry name" value="SI:CH211-262H13.3-RELATED-RELATED"/>
    <property type="match status" value="1"/>
</dbReference>
<dbReference type="KEGG" id="alim:106518509"/>
<protein>
    <submittedName>
        <fullName evidence="3">Uncharacterized protein LOC106518509</fullName>
    </submittedName>
</protein>
<dbReference type="Pfam" id="PF16064">
    <property type="entry name" value="DUF4806"/>
    <property type="match status" value="1"/>
</dbReference>